<evidence type="ECO:0000313" key="2">
    <source>
        <dbReference type="EMBL" id="OYR90035.1"/>
    </source>
</evidence>
<comment type="caution">
    <text evidence="2">The sequence shown here is derived from an EMBL/GenBank/DDBJ whole genome shotgun (WGS) entry which is preliminary data.</text>
</comment>
<dbReference type="Proteomes" id="UP000215828">
    <property type="component" value="Unassembled WGS sequence"/>
</dbReference>
<dbReference type="EMBL" id="NGNX01000062">
    <property type="protein sequence ID" value="OYR90035.1"/>
    <property type="molecule type" value="Genomic_DNA"/>
</dbReference>
<name>A0A256L9E3_9LACO</name>
<reference evidence="2 3" key="1">
    <citation type="submission" date="2017-04" db="EMBL/GenBank/DDBJ databases">
        <authorList>
            <person name="Afonso C.L."/>
            <person name="Miller P.J."/>
            <person name="Scott M.A."/>
            <person name="Spackman E."/>
            <person name="Goraichik I."/>
            <person name="Dimitrov K.M."/>
            <person name="Suarez D.L."/>
            <person name="Swayne D.E."/>
        </authorList>
    </citation>
    <scope>NUCLEOTIDE SEQUENCE [LARGE SCALE GENOMIC DNA]</scope>
    <source>
        <strain evidence="2 3">609q</strain>
    </source>
</reference>
<reference evidence="3 4" key="3">
    <citation type="submission" date="2017-09" db="EMBL/GenBank/DDBJ databases">
        <title>Tripartite evolution among Lactobacillus johnsonii, Lactobacillus taiwanensis, Lactobacillus reuteri and their rodent host.</title>
        <authorList>
            <person name="Wang T."/>
            <person name="Knowles S."/>
            <person name="Cheng C."/>
        </authorList>
    </citation>
    <scope>NUCLEOTIDE SEQUENCE [LARGE SCALE GENOMIC DNA]</scope>
    <source>
        <strain evidence="2 3">609q</strain>
        <strain evidence="1 4">609u</strain>
    </source>
</reference>
<dbReference type="EMBL" id="NGNV01000055">
    <property type="protein sequence ID" value="OYR87164.1"/>
    <property type="molecule type" value="Genomic_DNA"/>
</dbReference>
<gene>
    <name evidence="1" type="ORF">CBF53_09245</name>
    <name evidence="2" type="ORF">CBF70_10305</name>
</gene>
<keyword evidence="4" id="KW-1185">Reference proteome</keyword>
<dbReference type="RefSeq" id="WP_094496159.1">
    <property type="nucleotide sequence ID" value="NZ_NGNV01000055.1"/>
</dbReference>
<accession>A0A256L9E3</accession>
<evidence type="ECO:0000313" key="1">
    <source>
        <dbReference type="EMBL" id="OYR87164.1"/>
    </source>
</evidence>
<reference evidence="1" key="2">
    <citation type="submission" date="2017-05" db="EMBL/GenBank/DDBJ databases">
        <authorList>
            <person name="Lin X.B."/>
            <person name="Stothard P."/>
            <person name="Tasseva G."/>
            <person name="Walter J."/>
        </authorList>
    </citation>
    <scope>NUCLEOTIDE SEQUENCE</scope>
    <source>
        <strain evidence="1">609u</strain>
    </source>
</reference>
<organism evidence="2 3">
    <name type="scientific">Lactobacillus taiwanensis</name>
    <dbReference type="NCBI Taxonomy" id="508451"/>
    <lineage>
        <taxon>Bacteria</taxon>
        <taxon>Bacillati</taxon>
        <taxon>Bacillota</taxon>
        <taxon>Bacilli</taxon>
        <taxon>Lactobacillales</taxon>
        <taxon>Lactobacillaceae</taxon>
        <taxon>Lactobacillus</taxon>
    </lineage>
</organism>
<dbReference type="Proteomes" id="UP000216316">
    <property type="component" value="Unassembled WGS sequence"/>
</dbReference>
<evidence type="ECO:0000313" key="3">
    <source>
        <dbReference type="Proteomes" id="UP000215828"/>
    </source>
</evidence>
<dbReference type="AlphaFoldDB" id="A0A256L9E3"/>
<evidence type="ECO:0000313" key="4">
    <source>
        <dbReference type="Proteomes" id="UP000216316"/>
    </source>
</evidence>
<protein>
    <submittedName>
        <fullName evidence="2">Uncharacterized protein</fullName>
    </submittedName>
</protein>
<sequence length="92" mass="10739">MPSIEFEIGRREYMRELPPIKLKIGTRGYMHQFIDTFNPNYLRIHGFHVADNGRKCFLETKDGFEIVDEDFFEQPLITYIGNSQWGLAGGQP</sequence>
<proteinExistence type="predicted"/>